<feature type="domain" description="KIB1-4 beta-propeller" evidence="2">
    <location>
        <begin position="111"/>
        <end position="203"/>
    </location>
</feature>
<dbReference type="Pfam" id="PF03478">
    <property type="entry name" value="Beta-prop_KIB1-4"/>
    <property type="match status" value="1"/>
</dbReference>
<evidence type="ECO:0000259" key="2">
    <source>
        <dbReference type="Pfam" id="PF03478"/>
    </source>
</evidence>
<reference evidence="3" key="1">
    <citation type="submission" date="2019-12" db="EMBL/GenBank/DDBJ databases">
        <title>Genome sequencing and annotation of Brassica cretica.</title>
        <authorList>
            <person name="Studholme D.J."/>
            <person name="Sarris P."/>
        </authorList>
    </citation>
    <scope>NUCLEOTIDE SEQUENCE</scope>
    <source>
        <strain evidence="3">PFS-109/04</strain>
        <tissue evidence="3">Leaf</tissue>
    </source>
</reference>
<gene>
    <name evidence="3" type="ORF">F2Q69_00010022</name>
</gene>
<dbReference type="Proteomes" id="UP000712600">
    <property type="component" value="Unassembled WGS sequence"/>
</dbReference>
<feature type="region of interest" description="Disordered" evidence="1">
    <location>
        <begin position="1"/>
        <end position="64"/>
    </location>
</feature>
<feature type="compositionally biased region" description="Low complexity" evidence="1">
    <location>
        <begin position="38"/>
        <end position="48"/>
    </location>
</feature>
<sequence>MVKIDSDQAKPLIGLAELPPPATRIRGGSGEETEHHQLSFLPASLSSGAPPPHYHQPPSEATTQSQDLPLLLHSFQKGPPFADQTDHALFSGQSNPLMFDSSTASSESRNGIIDCEHLVESRSTGETFLVKLFRQTVDGTSLKVKGTKLKTKGVMVFKVDDHGNAVYTQDIGDLAIFLSKSETFCVRASSCPGVIPNQVNILDVREVVQAY</sequence>
<evidence type="ECO:0000313" key="4">
    <source>
        <dbReference type="Proteomes" id="UP000712600"/>
    </source>
</evidence>
<evidence type="ECO:0000313" key="3">
    <source>
        <dbReference type="EMBL" id="KAF3512991.1"/>
    </source>
</evidence>
<comment type="caution">
    <text evidence="3">The sequence shown here is derived from an EMBL/GenBank/DDBJ whole genome shotgun (WGS) entry which is preliminary data.</text>
</comment>
<accession>A0A8S9PFP7</accession>
<proteinExistence type="predicted"/>
<evidence type="ECO:0000256" key="1">
    <source>
        <dbReference type="SAM" id="MobiDB-lite"/>
    </source>
</evidence>
<protein>
    <recommendedName>
        <fullName evidence="2">KIB1-4 beta-propeller domain-containing protein</fullName>
    </recommendedName>
</protein>
<organism evidence="3 4">
    <name type="scientific">Brassica cretica</name>
    <name type="common">Mustard</name>
    <dbReference type="NCBI Taxonomy" id="69181"/>
    <lineage>
        <taxon>Eukaryota</taxon>
        <taxon>Viridiplantae</taxon>
        <taxon>Streptophyta</taxon>
        <taxon>Embryophyta</taxon>
        <taxon>Tracheophyta</taxon>
        <taxon>Spermatophyta</taxon>
        <taxon>Magnoliopsida</taxon>
        <taxon>eudicotyledons</taxon>
        <taxon>Gunneridae</taxon>
        <taxon>Pentapetalae</taxon>
        <taxon>rosids</taxon>
        <taxon>malvids</taxon>
        <taxon>Brassicales</taxon>
        <taxon>Brassicaceae</taxon>
        <taxon>Brassiceae</taxon>
        <taxon>Brassica</taxon>
    </lineage>
</organism>
<dbReference type="EMBL" id="QGKX02001521">
    <property type="protein sequence ID" value="KAF3512991.1"/>
    <property type="molecule type" value="Genomic_DNA"/>
</dbReference>
<name>A0A8S9PFP7_BRACR</name>
<dbReference type="AlphaFoldDB" id="A0A8S9PFP7"/>
<dbReference type="InterPro" id="IPR005174">
    <property type="entry name" value="KIB1-4_b-propeller"/>
</dbReference>